<proteinExistence type="predicted"/>
<organism evidence="1 2">
    <name type="scientific">Akkermansia massiliensis</name>
    <dbReference type="NCBI Taxonomy" id="2927224"/>
    <lineage>
        <taxon>Bacteria</taxon>
        <taxon>Pseudomonadati</taxon>
        <taxon>Verrucomicrobiota</taxon>
        <taxon>Verrucomicrobiia</taxon>
        <taxon>Verrucomicrobiales</taxon>
        <taxon>Akkermansiaceae</taxon>
        <taxon>Akkermansia</taxon>
    </lineage>
</organism>
<accession>A0ABT0R5F3</accession>
<keyword evidence="2" id="KW-1185">Reference proteome</keyword>
<dbReference type="EMBL" id="JAMGSI010000001">
    <property type="protein sequence ID" value="MCL6656364.1"/>
    <property type="molecule type" value="Genomic_DNA"/>
</dbReference>
<dbReference type="GeneID" id="84022888"/>
<evidence type="ECO:0000313" key="2">
    <source>
        <dbReference type="Proteomes" id="UP001202031"/>
    </source>
</evidence>
<reference evidence="1 2" key="1">
    <citation type="submission" date="2022-03" db="EMBL/GenBank/DDBJ databases">
        <title>Taxonomic description of new species and reclassification of some bacterial strains.</title>
        <authorList>
            <person name="Ndongo S."/>
        </authorList>
    </citation>
    <scope>NUCLEOTIDE SEQUENCE [LARGE SCALE GENOMIC DNA]</scope>
    <source>
        <strain evidence="1 2">Marseille-P6666</strain>
    </source>
</reference>
<protein>
    <submittedName>
        <fullName evidence="1">Uncharacterized protein</fullName>
    </submittedName>
</protein>
<comment type="caution">
    <text evidence="1">The sequence shown here is derived from an EMBL/GenBank/DDBJ whole genome shotgun (WGS) entry which is preliminary data.</text>
</comment>
<dbReference type="Proteomes" id="UP001202031">
    <property type="component" value="Unassembled WGS sequence"/>
</dbReference>
<name>A0ABT0R5F3_9BACT</name>
<gene>
    <name evidence="1" type="ORF">M8N44_03410</name>
</gene>
<evidence type="ECO:0000313" key="1">
    <source>
        <dbReference type="EMBL" id="MCL6656364.1"/>
    </source>
</evidence>
<dbReference type="RefSeq" id="WP_180971470.1">
    <property type="nucleotide sequence ID" value="NZ_JAMGSI010000001.1"/>
</dbReference>
<sequence>MTKIEVKDYGFQTLLTIWTGTDRGGATATLVYLTPKQRQQLIKALQNPGHEQ</sequence>